<reference evidence="6" key="1">
    <citation type="submission" date="2020-11" db="EMBL/GenBank/DDBJ databases">
        <authorList>
            <person name="Tran Van P."/>
        </authorList>
    </citation>
    <scope>NUCLEOTIDE SEQUENCE</scope>
</reference>
<dbReference type="InterPro" id="IPR013126">
    <property type="entry name" value="Hsp_70_fam"/>
</dbReference>
<keyword evidence="7" id="KW-1185">Reference proteome</keyword>
<dbReference type="Gene3D" id="3.40.50.2000">
    <property type="entry name" value="Glycogen Phosphorylase B"/>
    <property type="match status" value="1"/>
</dbReference>
<organism evidence="6">
    <name type="scientific">Medioppia subpectinata</name>
    <dbReference type="NCBI Taxonomy" id="1979941"/>
    <lineage>
        <taxon>Eukaryota</taxon>
        <taxon>Metazoa</taxon>
        <taxon>Ecdysozoa</taxon>
        <taxon>Arthropoda</taxon>
        <taxon>Chelicerata</taxon>
        <taxon>Arachnida</taxon>
        <taxon>Acari</taxon>
        <taxon>Acariformes</taxon>
        <taxon>Sarcoptiformes</taxon>
        <taxon>Oribatida</taxon>
        <taxon>Brachypylina</taxon>
        <taxon>Oppioidea</taxon>
        <taxon>Oppiidae</taxon>
        <taxon>Medioppia</taxon>
    </lineage>
</organism>
<dbReference type="PROSITE" id="PS00297">
    <property type="entry name" value="HSP70_1"/>
    <property type="match status" value="1"/>
</dbReference>
<dbReference type="Pfam" id="PF02263">
    <property type="entry name" value="GBP"/>
    <property type="match status" value="2"/>
</dbReference>
<dbReference type="EMBL" id="CAJPIZ010002549">
    <property type="protein sequence ID" value="CAG2105195.1"/>
    <property type="molecule type" value="Genomic_DNA"/>
</dbReference>
<dbReference type="GO" id="GO:0140662">
    <property type="term" value="F:ATP-dependent protein folding chaperone"/>
    <property type="evidence" value="ECO:0007669"/>
    <property type="project" value="InterPro"/>
</dbReference>
<feature type="domain" description="Guanylate-binding protein N-terminal" evidence="5">
    <location>
        <begin position="234"/>
        <end position="309"/>
    </location>
</feature>
<keyword evidence="4" id="KW-0067">ATP-binding</keyword>
<evidence type="ECO:0000313" key="6">
    <source>
        <dbReference type="EMBL" id="CAD7624765.1"/>
    </source>
</evidence>
<dbReference type="InterPro" id="IPR043129">
    <property type="entry name" value="ATPase_NBD"/>
</dbReference>
<dbReference type="Gene3D" id="3.90.640.10">
    <property type="entry name" value="Actin, Chain A, domain 4"/>
    <property type="match status" value="1"/>
</dbReference>
<dbReference type="SUPFAM" id="SSF53756">
    <property type="entry name" value="UDP-Glycosyltransferase/glycogen phosphorylase"/>
    <property type="match status" value="1"/>
</dbReference>
<protein>
    <recommendedName>
        <fullName evidence="5">Guanylate-binding protein N-terminal domain-containing protein</fullName>
    </recommendedName>
</protein>
<evidence type="ECO:0000256" key="1">
    <source>
        <dbReference type="ARBA" id="ARBA00007381"/>
    </source>
</evidence>
<dbReference type="Pfam" id="PF00201">
    <property type="entry name" value="UDPGT"/>
    <property type="match status" value="1"/>
</dbReference>
<proteinExistence type="inferred from homology"/>
<dbReference type="Gene3D" id="3.30.420.40">
    <property type="match status" value="2"/>
</dbReference>
<name>A0A7R9KL02_9ACAR</name>
<keyword evidence="2" id="KW-0808">Transferase</keyword>
<dbReference type="GO" id="GO:0005525">
    <property type="term" value="F:GTP binding"/>
    <property type="evidence" value="ECO:0007669"/>
    <property type="project" value="InterPro"/>
</dbReference>
<dbReference type="OrthoDB" id="5835829at2759"/>
<dbReference type="Proteomes" id="UP000759131">
    <property type="component" value="Unassembled WGS sequence"/>
</dbReference>
<evidence type="ECO:0000256" key="3">
    <source>
        <dbReference type="ARBA" id="ARBA00022741"/>
    </source>
</evidence>
<evidence type="ECO:0000313" key="7">
    <source>
        <dbReference type="Proteomes" id="UP000759131"/>
    </source>
</evidence>
<evidence type="ECO:0000256" key="2">
    <source>
        <dbReference type="ARBA" id="ARBA00022679"/>
    </source>
</evidence>
<dbReference type="GO" id="GO:0008194">
    <property type="term" value="F:UDP-glycosyltransferase activity"/>
    <property type="evidence" value="ECO:0007669"/>
    <property type="project" value="InterPro"/>
</dbReference>
<dbReference type="SUPFAM" id="SSF53067">
    <property type="entry name" value="Actin-like ATPase domain"/>
    <property type="match status" value="2"/>
</dbReference>
<dbReference type="InterPro" id="IPR015894">
    <property type="entry name" value="Guanylate-bd_N"/>
</dbReference>
<evidence type="ECO:0000259" key="5">
    <source>
        <dbReference type="Pfam" id="PF02263"/>
    </source>
</evidence>
<dbReference type="GO" id="GO:0003924">
    <property type="term" value="F:GTPase activity"/>
    <property type="evidence" value="ECO:0007669"/>
    <property type="project" value="InterPro"/>
</dbReference>
<gene>
    <name evidence="6" type="ORF">OSB1V03_LOCUS5205</name>
</gene>
<dbReference type="SUPFAM" id="SSF52540">
    <property type="entry name" value="P-loop containing nucleoside triphosphate hydrolases"/>
    <property type="match status" value="1"/>
</dbReference>
<dbReference type="InterPro" id="IPR018181">
    <property type="entry name" value="Heat_shock_70_CS"/>
</dbReference>
<dbReference type="PRINTS" id="PR00301">
    <property type="entry name" value="HEATSHOCK70"/>
</dbReference>
<evidence type="ECO:0000256" key="4">
    <source>
        <dbReference type="ARBA" id="ARBA00022840"/>
    </source>
</evidence>
<dbReference type="Gene3D" id="3.40.50.300">
    <property type="entry name" value="P-loop containing nucleotide triphosphate hydrolases"/>
    <property type="match status" value="2"/>
</dbReference>
<feature type="domain" description="Guanylate-binding protein N-terminal" evidence="5">
    <location>
        <begin position="83"/>
        <end position="228"/>
    </location>
</feature>
<dbReference type="Pfam" id="PF00012">
    <property type="entry name" value="HSP70"/>
    <property type="match status" value="1"/>
</dbReference>
<dbReference type="GO" id="GO:0005524">
    <property type="term" value="F:ATP binding"/>
    <property type="evidence" value="ECO:0007669"/>
    <property type="project" value="UniProtKB-KW"/>
</dbReference>
<dbReference type="InterPro" id="IPR027417">
    <property type="entry name" value="P-loop_NTPase"/>
</dbReference>
<sequence>MIVMPLFGDQYDNAQRVHEKGYGIRLNPHTVSERELLDSIDVLLNDKNLMNRLSMAAMRILKIMDPVQIVELLVTDPDDDTTYILKEKKLNKLCDQLGNRPLAVINVVGKSRTGKSFMLNYLGRYIMKKLQHKIAARSATPLTGFEWNNDSDLVTNGIWFSQPLIVTKESGEELAIILVDTQGLYDKNFPVSDSSAIVGLSLLMSSLLIFNVFSDLEGKTGQRLTNTTRGEGGEGGQQYLESRFQVKRMHTASARSARQNIRNSFDAIDCYLMPERGPAAQGLGFDGRRDMLSPQFIEILDEFCQTVVAPDLLEPKSIGGRPLTGRAFGQYLKIYVNIVTVRVERCARDWKAQGSTGRRNMFNSGQVRACNMSDASYKFADHNLITQIKDEYEAKLVALMADDQQVLSAQDLMAETDALADECRQKFESQKKSVNDRTIRELRDMMAAALTATAKQALDDNERRIQRLKELFVDQTKSYHLDDLELEHTDTVTFVLSQLDQYHTNNHLVPIGQYKSILRDYCRGRYVDYRDKNQTRRQLAEVEARQQLQDLCNQYDLELERLIKLGAGGADTFDEFKAEAKVVGQRVLAEYLEGRHRALSTLNTRDVTARLYELLAESEHVFLEQKRVERISVDQLIDTVLRLYTERMGKRRANTAYVWADRLKQMHDNLVADLIKEHRDRRGHLTDNKFTQLITDLLDTAYCTVSDDNAKNTPTLPAIGIDLGTTNSCVAYYRPDTRQVVVFESDTGRRTTPSVVEYRVEDGEKIVGDTARYNTLSAPRQTVYSVKRLIGRKFSSREVRDDRDNWPFRVVNMGQDEPGVEVETGPGGQTDRFMPEEVSAHVLKKIKETAERGLGGGGDGGQGVVITNCVITVPAYFNDAQRDATKGAATMAGLKVLKIINEPTAVALAYQLNRFDNVRAKTVLIYYFGGGTFDVSLLAIDCGEVNVLAVGGDNHLGGDDVDNLMIAHCMAAFGGEPVDMETDEGSVALRRVKR</sequence>
<comment type="similarity">
    <text evidence="1">Belongs to the heat shock protein 70 family.</text>
</comment>
<dbReference type="AlphaFoldDB" id="A0A7R9KL02"/>
<keyword evidence="3" id="KW-0547">Nucleotide-binding</keyword>
<dbReference type="InterPro" id="IPR002213">
    <property type="entry name" value="UDP_glucos_trans"/>
</dbReference>
<dbReference type="PANTHER" id="PTHR19375">
    <property type="entry name" value="HEAT SHOCK PROTEIN 70KDA"/>
    <property type="match status" value="1"/>
</dbReference>
<dbReference type="EMBL" id="OC857124">
    <property type="protein sequence ID" value="CAD7624765.1"/>
    <property type="molecule type" value="Genomic_DNA"/>
</dbReference>
<accession>A0A7R9KL02</accession>